<proteinExistence type="predicted"/>
<organism evidence="1">
    <name type="scientific">marine sediment metagenome</name>
    <dbReference type="NCBI Taxonomy" id="412755"/>
    <lineage>
        <taxon>unclassified sequences</taxon>
        <taxon>metagenomes</taxon>
        <taxon>ecological metagenomes</taxon>
    </lineage>
</organism>
<dbReference type="AlphaFoldDB" id="A0A0F9EPC7"/>
<feature type="non-terminal residue" evidence="1">
    <location>
        <position position="54"/>
    </location>
</feature>
<evidence type="ECO:0000313" key="1">
    <source>
        <dbReference type="EMBL" id="KKL25708.1"/>
    </source>
</evidence>
<reference evidence="1" key="1">
    <citation type="journal article" date="2015" name="Nature">
        <title>Complex archaea that bridge the gap between prokaryotes and eukaryotes.</title>
        <authorList>
            <person name="Spang A."/>
            <person name="Saw J.H."/>
            <person name="Jorgensen S.L."/>
            <person name="Zaremba-Niedzwiedzka K."/>
            <person name="Martijn J."/>
            <person name="Lind A.E."/>
            <person name="van Eijk R."/>
            <person name="Schleper C."/>
            <person name="Guy L."/>
            <person name="Ettema T.J."/>
        </authorList>
    </citation>
    <scope>NUCLEOTIDE SEQUENCE</scope>
</reference>
<comment type="caution">
    <text evidence="1">The sequence shown here is derived from an EMBL/GenBank/DDBJ whole genome shotgun (WGS) entry which is preliminary data.</text>
</comment>
<dbReference type="EMBL" id="LAZR01036116">
    <property type="protein sequence ID" value="KKL25708.1"/>
    <property type="molecule type" value="Genomic_DNA"/>
</dbReference>
<accession>A0A0F9EPC7</accession>
<sequence length="54" mass="5861">MSPDDVARQFTRADGSYAFARWGRPIVPVIFGIEEATLRVMKGAIEAVVSLAGH</sequence>
<protein>
    <submittedName>
        <fullName evidence="1">Uncharacterized protein</fullName>
    </submittedName>
</protein>
<gene>
    <name evidence="1" type="ORF">LCGC14_2402570</name>
</gene>
<name>A0A0F9EPC7_9ZZZZ</name>